<dbReference type="PANTHER" id="PTHR21197:SF0">
    <property type="entry name" value="UDP-GALACTOPYRANOSE MUTASE"/>
    <property type="match status" value="1"/>
</dbReference>
<accession>A0A150WFV5</accession>
<dbReference type="OrthoDB" id="9815989at2"/>
<dbReference type="InterPro" id="IPR015899">
    <property type="entry name" value="UDP-GalPyranose_mutase_C"/>
</dbReference>
<dbReference type="GO" id="GO:0005829">
    <property type="term" value="C:cytosol"/>
    <property type="evidence" value="ECO:0007669"/>
    <property type="project" value="TreeGrafter"/>
</dbReference>
<evidence type="ECO:0000256" key="1">
    <source>
        <dbReference type="ARBA" id="ARBA00001974"/>
    </source>
</evidence>
<name>A0A150WFV5_BDEBC</name>
<evidence type="ECO:0000256" key="3">
    <source>
        <dbReference type="ARBA" id="ARBA00022630"/>
    </source>
</evidence>
<comment type="cofactor">
    <cofactor evidence="1">
        <name>FAD</name>
        <dbReference type="ChEBI" id="CHEBI:57692"/>
    </cofactor>
</comment>
<dbReference type="GO" id="GO:0008767">
    <property type="term" value="F:UDP-galactopyranose mutase activity"/>
    <property type="evidence" value="ECO:0007669"/>
    <property type="project" value="InterPro"/>
</dbReference>
<keyword evidence="3" id="KW-0285">Flavoprotein</keyword>
<dbReference type="SUPFAM" id="SSF54373">
    <property type="entry name" value="FAD-linked reductases, C-terminal domain"/>
    <property type="match status" value="1"/>
</dbReference>
<keyword evidence="4" id="KW-0274">FAD</keyword>
<sequence length="382" mass="44831">MKTEIGIAGAGFAGAVLARELAETGRFKITVFDEREHIAGNCHTVRDPETGVMVHEYGPHIFNTSRQDVWDYVNRWSNFIPFTNRVKAFTEKGVFSLPVNLLTINQFFQKKMTPLEAEEFIKEQSKKDISEPRTFEEQALKFLGPDLYHNFFYGYTKKQWGVEPTELPASILKRLPVRFNYDDNYYNQKYQGIPQEGYTVIVQKILDHPAIEVRLKTRLSPEDKSKFHHIFWSGPMDGYFKFKLGRLRYRTLKFERFTAEGDFQGNPVINYCEEKVPYTRITEHKHFAPWEEHKKTVCFKEYSALCTEKDTPYYPLRLSEDMSLLKQYMELAESEKNVTFIGRLGTYRYLDMHVVIGESLDLAKVCLDENITEWPRFSHSPI</sequence>
<dbReference type="Pfam" id="PF03275">
    <property type="entry name" value="GLF"/>
    <property type="match status" value="1"/>
</dbReference>
<dbReference type="AlphaFoldDB" id="A0A150WFV5"/>
<organism evidence="7 8">
    <name type="scientific">Bdellovibrio bacteriovorus</name>
    <dbReference type="NCBI Taxonomy" id="959"/>
    <lineage>
        <taxon>Bacteria</taxon>
        <taxon>Pseudomonadati</taxon>
        <taxon>Bdellovibrionota</taxon>
        <taxon>Bdellovibrionia</taxon>
        <taxon>Bdellovibrionales</taxon>
        <taxon>Pseudobdellovibrionaceae</taxon>
        <taxon>Bdellovibrio</taxon>
    </lineage>
</organism>
<reference evidence="7 8" key="1">
    <citation type="submission" date="2016-03" db="EMBL/GenBank/DDBJ databases">
        <authorList>
            <person name="Ploux O."/>
        </authorList>
    </citation>
    <scope>NUCLEOTIDE SEQUENCE [LARGE SCALE GENOMIC DNA]</scope>
    <source>
        <strain evidence="7 8">BER2</strain>
    </source>
</reference>
<feature type="domain" description="UDP-galactopyranose mutase C-terminal" evidence="6">
    <location>
        <begin position="150"/>
        <end position="349"/>
    </location>
</feature>
<comment type="similarity">
    <text evidence="2">Belongs to the UDP-galactopyranose/dTDP-fucopyranose mutase family.</text>
</comment>
<dbReference type="Proteomes" id="UP000075391">
    <property type="component" value="Unassembled WGS sequence"/>
</dbReference>
<evidence type="ECO:0000313" key="8">
    <source>
        <dbReference type="Proteomes" id="UP000075391"/>
    </source>
</evidence>
<dbReference type="SUPFAM" id="SSF51971">
    <property type="entry name" value="Nucleotide-binding domain"/>
    <property type="match status" value="1"/>
</dbReference>
<evidence type="ECO:0000313" key="7">
    <source>
        <dbReference type="EMBL" id="KYG61872.1"/>
    </source>
</evidence>
<dbReference type="GO" id="GO:0050660">
    <property type="term" value="F:flavin adenine dinucleotide binding"/>
    <property type="evidence" value="ECO:0007669"/>
    <property type="project" value="TreeGrafter"/>
</dbReference>
<proteinExistence type="inferred from homology"/>
<dbReference type="NCBIfam" id="TIGR00031">
    <property type="entry name" value="UDP-GALP_mutase"/>
    <property type="match status" value="1"/>
</dbReference>
<evidence type="ECO:0000256" key="4">
    <source>
        <dbReference type="ARBA" id="ARBA00022827"/>
    </source>
</evidence>
<comment type="caution">
    <text evidence="7">The sequence shown here is derived from an EMBL/GenBank/DDBJ whole genome shotgun (WGS) entry which is preliminary data.</text>
</comment>
<gene>
    <name evidence="7" type="ORF">AZI85_06565</name>
</gene>
<dbReference type="PANTHER" id="PTHR21197">
    <property type="entry name" value="UDP-GALACTOPYRANOSE MUTASE"/>
    <property type="match status" value="1"/>
</dbReference>
<dbReference type="Gene3D" id="3.40.50.720">
    <property type="entry name" value="NAD(P)-binding Rossmann-like Domain"/>
    <property type="match status" value="3"/>
</dbReference>
<evidence type="ECO:0000256" key="2">
    <source>
        <dbReference type="ARBA" id="ARBA00009321"/>
    </source>
</evidence>
<evidence type="ECO:0000259" key="6">
    <source>
        <dbReference type="Pfam" id="PF03275"/>
    </source>
</evidence>
<dbReference type="Pfam" id="PF13450">
    <property type="entry name" value="NAD_binding_8"/>
    <property type="match status" value="1"/>
</dbReference>
<dbReference type="EMBL" id="LUKF01000016">
    <property type="protein sequence ID" value="KYG61872.1"/>
    <property type="molecule type" value="Genomic_DNA"/>
</dbReference>
<protein>
    <submittedName>
        <fullName evidence="7">UDP-galactopyranose mutase</fullName>
    </submittedName>
</protein>
<dbReference type="RefSeq" id="WP_063244018.1">
    <property type="nucleotide sequence ID" value="NZ_LUKF01000016.1"/>
</dbReference>
<dbReference type="InterPro" id="IPR004379">
    <property type="entry name" value="UDP-GALP_mutase"/>
</dbReference>
<keyword evidence="5" id="KW-0413">Isomerase</keyword>
<evidence type="ECO:0000256" key="5">
    <source>
        <dbReference type="ARBA" id="ARBA00023235"/>
    </source>
</evidence>